<feature type="domain" description="Transposable element P transposase-like GTP-binding insertion" evidence="4">
    <location>
        <begin position="390"/>
        <end position="510"/>
    </location>
</feature>
<dbReference type="AlphaFoldDB" id="A0AAU9VF29"/>
<feature type="domain" description="THAP9-like helix-turn-helix" evidence="2">
    <location>
        <begin position="148"/>
        <end position="216"/>
    </location>
</feature>
<keyword evidence="7" id="KW-1185">Reference proteome</keyword>
<evidence type="ECO:0000259" key="2">
    <source>
        <dbReference type="Pfam" id="PF12017"/>
    </source>
</evidence>
<dbReference type="Proteomes" id="UP001153954">
    <property type="component" value="Unassembled WGS sequence"/>
</dbReference>
<dbReference type="Pfam" id="PF12017">
    <property type="entry name" value="Tnp_P_element"/>
    <property type="match status" value="1"/>
</dbReference>
<dbReference type="InterPro" id="IPR048365">
    <property type="entry name" value="TNP-like_RNaseH_N"/>
</dbReference>
<gene>
    <name evidence="6" type="ORF">EEDITHA_LOCUS22826</name>
</gene>
<name>A0AAU9VF29_EUPED</name>
<dbReference type="Pfam" id="PF21787">
    <property type="entry name" value="TNP-like_RNaseH_N"/>
    <property type="match status" value="1"/>
</dbReference>
<feature type="coiled-coil region" evidence="1">
    <location>
        <begin position="109"/>
        <end position="143"/>
    </location>
</feature>
<dbReference type="Pfam" id="PF21789">
    <property type="entry name" value="TNP-like_RNaseH_C"/>
    <property type="match status" value="1"/>
</dbReference>
<protein>
    <recommendedName>
        <fullName evidence="8">Transposable element P transposase</fullName>
    </recommendedName>
</protein>
<sequence>MSSDKHCCVPGCKDSRGFNLVSQPKLQCVRRKPLQELVNQPIPSTSTARESLQQLMYTSTSIVENTIQKENIDLEKVVCEQVLPSTSQRTEQNLGRKILARTLKLSRPEKNLQMKIMAVKKRINKLKNKVKKQTAEIKAAKKFVANPTVLDVLQNCSSTAKLLMQMQLREDKKKDKGRRFSLQEKIAALSIFKQSPKAYRFLRKIFILPANQTIAKLIKKCNIRPGVNKNIFLQLKNKAEKMKISERLCVLLFDEISIKAQITYNERKDKITGVVDNGQQRQPEFADHAQVFMVRGLIKNYKQAIYYTFSASATKGPELAIQIRNVITEVQKAGFIVVASVCDQGTNNRQAIRLLINETRGIYLRRGETPKENVILINNKEIIPLYDPPHLLKGMRNNLMTKNLTFKKDGETKTAKWSHLLQLLKENPGYKGIRLIPKLTEHHLNPEKLNKMKVKFASQVFSRTVASNMGYLADKGILPAECKETADLLLFMDNVFDSVNGSHAKNKNSKPLLGPATLTSAHIKIWTEAKKVFNSMEFVTPASRVETVPTLKNWVWTLEGIQVLLNTLRIKYGVTSVWLRHLNQDPLENFFGAVRSHGCRNVNPTCDQFESAFATLLINNLNSVHTQGKNCENDLCDALCSFVLNENTEATSTCTVDLENILEIHFEDIVNKEKDPRILAPLQYVSGYFLKKTKTLIFKNCSVCINDFTSEDEIEYIRYREYAGRRWLCTPSKNLIKLISNFQDIVYHILKENLEVYYLKDVIKTSIYSLVNFDFIKCNKHKRKMIDYLINTVIRFMAFNYCKVINKILSGRRQVDDEEDKVQMKAKKYNTKCFKKKI</sequence>
<dbReference type="InterPro" id="IPR048367">
    <property type="entry name" value="TNP-like_RNaseH_C"/>
</dbReference>
<evidence type="ECO:0000259" key="4">
    <source>
        <dbReference type="Pfam" id="PF21788"/>
    </source>
</evidence>
<evidence type="ECO:0008006" key="8">
    <source>
        <dbReference type="Google" id="ProtNLM"/>
    </source>
</evidence>
<keyword evidence="1" id="KW-0175">Coiled coil</keyword>
<dbReference type="InterPro" id="IPR048366">
    <property type="entry name" value="TNP-like_GBD"/>
</dbReference>
<comment type="caution">
    <text evidence="6">The sequence shown here is derived from an EMBL/GenBank/DDBJ whole genome shotgun (WGS) entry which is preliminary data.</text>
</comment>
<accession>A0AAU9VF29</accession>
<organism evidence="6 7">
    <name type="scientific">Euphydryas editha</name>
    <name type="common">Edith's checkerspot</name>
    <dbReference type="NCBI Taxonomy" id="104508"/>
    <lineage>
        <taxon>Eukaryota</taxon>
        <taxon>Metazoa</taxon>
        <taxon>Ecdysozoa</taxon>
        <taxon>Arthropoda</taxon>
        <taxon>Hexapoda</taxon>
        <taxon>Insecta</taxon>
        <taxon>Pterygota</taxon>
        <taxon>Neoptera</taxon>
        <taxon>Endopterygota</taxon>
        <taxon>Lepidoptera</taxon>
        <taxon>Glossata</taxon>
        <taxon>Ditrysia</taxon>
        <taxon>Papilionoidea</taxon>
        <taxon>Nymphalidae</taxon>
        <taxon>Nymphalinae</taxon>
        <taxon>Euphydryas</taxon>
    </lineage>
</organism>
<reference evidence="6" key="1">
    <citation type="submission" date="2022-03" db="EMBL/GenBank/DDBJ databases">
        <authorList>
            <person name="Tunstrom K."/>
        </authorList>
    </citation>
    <scope>NUCLEOTIDE SEQUENCE</scope>
</reference>
<evidence type="ECO:0000313" key="7">
    <source>
        <dbReference type="Proteomes" id="UP001153954"/>
    </source>
</evidence>
<dbReference type="InterPro" id="IPR021896">
    <property type="entry name" value="THAP9-like_HTH"/>
</dbReference>
<evidence type="ECO:0000259" key="3">
    <source>
        <dbReference type="Pfam" id="PF21787"/>
    </source>
</evidence>
<dbReference type="EMBL" id="CAKOGL010000043">
    <property type="protein sequence ID" value="CAH2108935.1"/>
    <property type="molecule type" value="Genomic_DNA"/>
</dbReference>
<evidence type="ECO:0000256" key="1">
    <source>
        <dbReference type="SAM" id="Coils"/>
    </source>
</evidence>
<evidence type="ECO:0000313" key="6">
    <source>
        <dbReference type="EMBL" id="CAH2108935.1"/>
    </source>
</evidence>
<proteinExistence type="predicted"/>
<evidence type="ECO:0000259" key="5">
    <source>
        <dbReference type="Pfam" id="PF21789"/>
    </source>
</evidence>
<feature type="domain" description="Transposable element P transposase-like RNase H" evidence="3">
    <location>
        <begin position="224"/>
        <end position="355"/>
    </location>
</feature>
<feature type="domain" description="Transposable element P transposase-like RNase H C-terminal" evidence="5">
    <location>
        <begin position="582"/>
        <end position="613"/>
    </location>
</feature>
<dbReference type="Pfam" id="PF21788">
    <property type="entry name" value="TNP-like_GBD"/>
    <property type="match status" value="1"/>
</dbReference>